<dbReference type="EMBL" id="BAEH01000110">
    <property type="protein sequence ID" value="GAB20330.1"/>
    <property type="molecule type" value="Genomic_DNA"/>
</dbReference>
<sequence length="59" mass="6572">MIIEPGKLLRFTDKNGLGMTYMVHAVRHFPIDFVELEPCSGGPRKTMPISILEKLAQSG</sequence>
<dbReference type="AlphaFoldDB" id="H0R5H9"/>
<protein>
    <submittedName>
        <fullName evidence="1">Uncharacterized protein</fullName>
    </submittedName>
</protein>
<proteinExistence type="predicted"/>
<organism evidence="1 2">
    <name type="scientific">Gordonia effusa NBRC 100432</name>
    <dbReference type="NCBI Taxonomy" id="1077974"/>
    <lineage>
        <taxon>Bacteria</taxon>
        <taxon>Bacillati</taxon>
        <taxon>Actinomycetota</taxon>
        <taxon>Actinomycetes</taxon>
        <taxon>Mycobacteriales</taxon>
        <taxon>Gordoniaceae</taxon>
        <taxon>Gordonia</taxon>
    </lineage>
</organism>
<accession>H0R5H9</accession>
<reference evidence="1 2" key="1">
    <citation type="submission" date="2011-12" db="EMBL/GenBank/DDBJ databases">
        <title>Whole genome shotgun sequence of Gordonia effusa NBRC 100432.</title>
        <authorList>
            <person name="Yoshida I."/>
            <person name="Takarada H."/>
            <person name="Hosoyama A."/>
            <person name="Tsuchikane K."/>
            <person name="Katsumata H."/>
            <person name="Yamazaki S."/>
            <person name="Fujita N."/>
        </authorList>
    </citation>
    <scope>NUCLEOTIDE SEQUENCE [LARGE SCALE GENOMIC DNA]</scope>
    <source>
        <strain evidence="1 2">NBRC 100432</strain>
    </source>
</reference>
<evidence type="ECO:0000313" key="2">
    <source>
        <dbReference type="Proteomes" id="UP000035034"/>
    </source>
</evidence>
<keyword evidence="2" id="KW-1185">Reference proteome</keyword>
<dbReference type="RefSeq" id="WP_007319665.1">
    <property type="nucleotide sequence ID" value="NZ_BAEH01000110.1"/>
</dbReference>
<comment type="caution">
    <text evidence="1">The sequence shown here is derived from an EMBL/GenBank/DDBJ whole genome shotgun (WGS) entry which is preliminary data.</text>
</comment>
<name>H0R5H9_9ACTN</name>
<gene>
    <name evidence="1" type="ORF">GOEFS_110_00590</name>
</gene>
<evidence type="ECO:0000313" key="1">
    <source>
        <dbReference type="EMBL" id="GAB20330.1"/>
    </source>
</evidence>
<dbReference type="Proteomes" id="UP000035034">
    <property type="component" value="Unassembled WGS sequence"/>
</dbReference>
<dbReference type="OrthoDB" id="4769534at2"/>